<comment type="caution">
    <text evidence="1">The sequence shown here is derived from an EMBL/GenBank/DDBJ whole genome shotgun (WGS) entry which is preliminary data.</text>
</comment>
<keyword evidence="2" id="KW-1185">Reference proteome</keyword>
<name>A0A4R6UKC5_9GAMM</name>
<organism evidence="1 2">
    <name type="scientific">Permianibacter aggregans</name>
    <dbReference type="NCBI Taxonomy" id="1510150"/>
    <lineage>
        <taxon>Bacteria</taxon>
        <taxon>Pseudomonadati</taxon>
        <taxon>Pseudomonadota</taxon>
        <taxon>Gammaproteobacteria</taxon>
        <taxon>Pseudomonadales</taxon>
        <taxon>Pseudomonadaceae</taxon>
        <taxon>Permianibacter</taxon>
    </lineage>
</organism>
<dbReference type="AlphaFoldDB" id="A0A4R6UKC5"/>
<evidence type="ECO:0000313" key="2">
    <source>
        <dbReference type="Proteomes" id="UP000295375"/>
    </source>
</evidence>
<evidence type="ECO:0000313" key="1">
    <source>
        <dbReference type="EMBL" id="TDQ47418.1"/>
    </source>
</evidence>
<protein>
    <submittedName>
        <fullName evidence="1">Uncharacterized protein</fullName>
    </submittedName>
</protein>
<reference evidence="1 2" key="1">
    <citation type="submission" date="2019-03" db="EMBL/GenBank/DDBJ databases">
        <title>Genomic Encyclopedia of Type Strains, Phase IV (KMG-IV): sequencing the most valuable type-strain genomes for metagenomic binning, comparative biology and taxonomic classification.</title>
        <authorList>
            <person name="Goeker M."/>
        </authorList>
    </citation>
    <scope>NUCLEOTIDE SEQUENCE [LARGE SCALE GENOMIC DNA]</scope>
    <source>
        <strain evidence="1 2">DSM 103792</strain>
    </source>
</reference>
<dbReference type="OrthoDB" id="9146901at2"/>
<dbReference type="RefSeq" id="WP_133591011.1">
    <property type="nucleotide sequence ID" value="NZ_CP037953.1"/>
</dbReference>
<accession>A0A4R6UKC5</accession>
<proteinExistence type="predicted"/>
<dbReference type="Proteomes" id="UP000295375">
    <property type="component" value="Unassembled WGS sequence"/>
</dbReference>
<dbReference type="EMBL" id="SNYM01000010">
    <property type="protein sequence ID" value="TDQ47418.1"/>
    <property type="molecule type" value="Genomic_DNA"/>
</dbReference>
<sequence length="450" mass="50270">MDCLALLKISARLIDLHDSLRAPGNSPVYSQENRPGLKDGRYIDLAEAVLDLLREHAHRSGNAFVGFETLCTEVRLSRPSADPDDLRYVLNVLSRSTELWTIVRGDDVPQLVSDKATELVEKAYYADDYRLAPTGRVAIAVAGNIQKFAYTEGDVLKLLRAIQAGDFSNVPIFCASILDTIRYESVDLRQAIEKGFVDQQSIVYKEQLPRYRQVIKHSAELLRQADAELKSLRKLERDELDQTLPIDIFVLEQHLLSVYQALEAFGREISELTSLAAQRRVSVVEAPDFIEAALRLVKSPASTSQLKYFFRQFGPLSFAGKYPSPMDAAGKVRILPTKAIHAVQFDTDGAAAITNDVRLVFLEAHRAEIVTRLKQGPLSLSEATSKGWCYVEGQPAWEELLGIFVAPWFLSTNASIEVRVPKELDRLSHPDVGTYAMADLELILLNQEAN</sequence>
<gene>
    <name evidence="1" type="ORF">EV696_11010</name>
</gene>